<comment type="cofactor">
    <cofactor evidence="1">
        <name>FAD</name>
        <dbReference type="ChEBI" id="CHEBI:57692"/>
    </cofactor>
</comment>
<comment type="caution">
    <text evidence="10">The sequence shown here is derived from an EMBL/GenBank/DDBJ whole genome shotgun (WGS) entry which is preliminary data.</text>
</comment>
<dbReference type="RefSeq" id="WP_260220950.1">
    <property type="nucleotide sequence ID" value="NZ_JAJAGO010000014.1"/>
</dbReference>
<keyword evidence="4" id="KW-0274">FAD</keyword>
<keyword evidence="11" id="KW-1185">Reference proteome</keyword>
<accession>A0ABT2K0E7</accession>
<evidence type="ECO:0000256" key="3">
    <source>
        <dbReference type="ARBA" id="ARBA00022630"/>
    </source>
</evidence>
<dbReference type="SUPFAM" id="SSF51971">
    <property type="entry name" value="Nucleotide-binding domain"/>
    <property type="match status" value="1"/>
</dbReference>
<dbReference type="PANTHER" id="PTHR11530">
    <property type="entry name" value="D-AMINO ACID OXIDASE"/>
    <property type="match status" value="1"/>
</dbReference>
<evidence type="ECO:0000256" key="7">
    <source>
        <dbReference type="ARBA" id="ARBA00039751"/>
    </source>
</evidence>
<keyword evidence="3" id="KW-0285">Flavoprotein</keyword>
<evidence type="ECO:0000259" key="9">
    <source>
        <dbReference type="Pfam" id="PF01266"/>
    </source>
</evidence>
<reference evidence="10 11" key="1">
    <citation type="submission" date="2021-10" db="EMBL/GenBank/DDBJ databases">
        <title>Streptomyces gossypii sp. nov., isolated from soil collected from cotton field.</title>
        <authorList>
            <person name="Ge X."/>
            <person name="Chen X."/>
            <person name="Liu W."/>
        </authorList>
    </citation>
    <scope>NUCLEOTIDE SEQUENCE [LARGE SCALE GENOMIC DNA]</scope>
    <source>
        <strain evidence="10 11">N2-109</strain>
    </source>
</reference>
<evidence type="ECO:0000313" key="11">
    <source>
        <dbReference type="Proteomes" id="UP001156389"/>
    </source>
</evidence>
<dbReference type="Gene3D" id="3.30.9.10">
    <property type="entry name" value="D-Amino Acid Oxidase, subunit A, domain 2"/>
    <property type="match status" value="1"/>
</dbReference>
<evidence type="ECO:0000256" key="1">
    <source>
        <dbReference type="ARBA" id="ARBA00001974"/>
    </source>
</evidence>
<dbReference type="SUPFAM" id="SSF54373">
    <property type="entry name" value="FAD-linked reductases, C-terminal domain"/>
    <property type="match status" value="1"/>
</dbReference>
<dbReference type="Gene3D" id="3.40.50.720">
    <property type="entry name" value="NAD(P)-binding Rossmann-like Domain"/>
    <property type="match status" value="1"/>
</dbReference>
<gene>
    <name evidence="10" type="ORF">LHJ74_27375</name>
</gene>
<dbReference type="EMBL" id="JAJAGO010000014">
    <property type="protein sequence ID" value="MCT2593581.1"/>
    <property type="molecule type" value="Genomic_DNA"/>
</dbReference>
<feature type="domain" description="FAD dependent oxidoreductase" evidence="9">
    <location>
        <begin position="110"/>
        <end position="294"/>
    </location>
</feature>
<name>A0ABT2K0E7_9ACTN</name>
<protein>
    <recommendedName>
        <fullName evidence="7">D-amino-acid oxidase</fullName>
        <ecNumber evidence="6">1.4.3.3</ecNumber>
    </recommendedName>
</protein>
<organism evidence="10 11">
    <name type="scientific">Streptomyces gossypii</name>
    <dbReference type="NCBI Taxonomy" id="2883101"/>
    <lineage>
        <taxon>Bacteria</taxon>
        <taxon>Bacillati</taxon>
        <taxon>Actinomycetota</taxon>
        <taxon>Actinomycetes</taxon>
        <taxon>Kitasatosporales</taxon>
        <taxon>Streptomycetaceae</taxon>
        <taxon>Streptomyces</taxon>
    </lineage>
</organism>
<evidence type="ECO:0000256" key="6">
    <source>
        <dbReference type="ARBA" id="ARBA00039101"/>
    </source>
</evidence>
<keyword evidence="5" id="KW-0560">Oxidoreductase</keyword>
<comment type="catalytic activity">
    <reaction evidence="8">
        <text>a D-alpha-amino acid + O2 + H2O = a 2-oxocarboxylate + H2O2 + NH4(+)</text>
        <dbReference type="Rhea" id="RHEA:21816"/>
        <dbReference type="ChEBI" id="CHEBI:15377"/>
        <dbReference type="ChEBI" id="CHEBI:15379"/>
        <dbReference type="ChEBI" id="CHEBI:16240"/>
        <dbReference type="ChEBI" id="CHEBI:28938"/>
        <dbReference type="ChEBI" id="CHEBI:35179"/>
        <dbReference type="ChEBI" id="CHEBI:59871"/>
        <dbReference type="EC" id="1.4.3.3"/>
    </reaction>
    <physiologicalReaction direction="left-to-right" evidence="8">
        <dbReference type="Rhea" id="RHEA:21817"/>
    </physiologicalReaction>
</comment>
<proteinExistence type="inferred from homology"/>
<comment type="similarity">
    <text evidence="2">Belongs to the DAMOX/DASOX family.</text>
</comment>
<dbReference type="Proteomes" id="UP001156389">
    <property type="component" value="Unassembled WGS sequence"/>
</dbReference>
<sequence>MREVLIIGGGVIGLTTAVVLAEDGAQVRLWSRDAAADTTSAVAGGLCWPYRIEPAEQAVDWSLRSFAAFAALAGDPALTGVRRVAGRMDSGWAPEAWTALTGSPPVTPLVDMPTYLRYLRQRLEKAGGRYEERAARSLREAAGEAPVIVNCTGLGARELVPDPAVRPVRGQVVIVDNPGIEEWYVAAGPSSAHPVYLLPQPYGLILGGTAEDGATDLVPAPATAEAIIARCVRVHPALADAAVLEHRVGLRPYRPAVRLETETLPDGGVCVHHYGHGGAGITVSWACAEDAARLVRTASPGA</sequence>
<evidence type="ECO:0000256" key="4">
    <source>
        <dbReference type="ARBA" id="ARBA00022827"/>
    </source>
</evidence>
<dbReference type="PANTHER" id="PTHR11530:SF11">
    <property type="entry name" value="D-ASPARTATE OXIDASE"/>
    <property type="match status" value="1"/>
</dbReference>
<evidence type="ECO:0000256" key="5">
    <source>
        <dbReference type="ARBA" id="ARBA00023002"/>
    </source>
</evidence>
<evidence type="ECO:0000256" key="2">
    <source>
        <dbReference type="ARBA" id="ARBA00006730"/>
    </source>
</evidence>
<dbReference type="Pfam" id="PF01266">
    <property type="entry name" value="DAO"/>
    <property type="match status" value="2"/>
</dbReference>
<dbReference type="InterPro" id="IPR006076">
    <property type="entry name" value="FAD-dep_OxRdtase"/>
</dbReference>
<evidence type="ECO:0000256" key="8">
    <source>
        <dbReference type="ARBA" id="ARBA00049547"/>
    </source>
</evidence>
<dbReference type="InterPro" id="IPR023209">
    <property type="entry name" value="DAO"/>
</dbReference>
<feature type="domain" description="FAD dependent oxidoreductase" evidence="9">
    <location>
        <begin position="4"/>
        <end position="78"/>
    </location>
</feature>
<dbReference type="PIRSF" id="PIRSF000189">
    <property type="entry name" value="D-aa_oxidase"/>
    <property type="match status" value="1"/>
</dbReference>
<evidence type="ECO:0000313" key="10">
    <source>
        <dbReference type="EMBL" id="MCT2593581.1"/>
    </source>
</evidence>
<dbReference type="EC" id="1.4.3.3" evidence="6"/>